<dbReference type="AlphaFoldDB" id="A0A8S1YHD6"/>
<sequence>MNENGILEEYRRESLSSTNQTVETPTQEEMDWQAFQQVLIQERVEVRRKKIIIEKRLQQIKC</sequence>
<comment type="caution">
    <text evidence="2">The sequence shown here is derived from an EMBL/GenBank/DDBJ whole genome shotgun (WGS) entry which is preliminary data.</text>
</comment>
<evidence type="ECO:0000313" key="2">
    <source>
        <dbReference type="EMBL" id="CAD8213966.1"/>
    </source>
</evidence>
<proteinExistence type="predicted"/>
<gene>
    <name evidence="2" type="ORF">POCTA_138.1.T1660027</name>
</gene>
<evidence type="ECO:0000313" key="3">
    <source>
        <dbReference type="Proteomes" id="UP000683925"/>
    </source>
</evidence>
<reference evidence="2" key="1">
    <citation type="submission" date="2021-01" db="EMBL/GenBank/DDBJ databases">
        <authorList>
            <consortium name="Genoscope - CEA"/>
            <person name="William W."/>
        </authorList>
    </citation>
    <scope>NUCLEOTIDE SEQUENCE</scope>
</reference>
<accession>A0A8S1YHD6</accession>
<protein>
    <submittedName>
        <fullName evidence="2">Uncharacterized protein</fullName>
    </submittedName>
</protein>
<name>A0A8S1YHD6_PAROT</name>
<dbReference type="Proteomes" id="UP000683925">
    <property type="component" value="Unassembled WGS sequence"/>
</dbReference>
<feature type="region of interest" description="Disordered" evidence="1">
    <location>
        <begin position="1"/>
        <end position="26"/>
    </location>
</feature>
<organism evidence="2 3">
    <name type="scientific">Paramecium octaurelia</name>
    <dbReference type="NCBI Taxonomy" id="43137"/>
    <lineage>
        <taxon>Eukaryota</taxon>
        <taxon>Sar</taxon>
        <taxon>Alveolata</taxon>
        <taxon>Ciliophora</taxon>
        <taxon>Intramacronucleata</taxon>
        <taxon>Oligohymenophorea</taxon>
        <taxon>Peniculida</taxon>
        <taxon>Parameciidae</taxon>
        <taxon>Paramecium</taxon>
    </lineage>
</organism>
<keyword evidence="3" id="KW-1185">Reference proteome</keyword>
<evidence type="ECO:0000256" key="1">
    <source>
        <dbReference type="SAM" id="MobiDB-lite"/>
    </source>
</evidence>
<feature type="compositionally biased region" description="Polar residues" evidence="1">
    <location>
        <begin position="15"/>
        <end position="25"/>
    </location>
</feature>
<dbReference type="EMBL" id="CAJJDP010000169">
    <property type="protein sequence ID" value="CAD8213966.1"/>
    <property type="molecule type" value="Genomic_DNA"/>
</dbReference>